<protein>
    <submittedName>
        <fullName evidence="2">DUF3466 family protein</fullName>
    </submittedName>
</protein>
<evidence type="ECO:0000313" key="3">
    <source>
        <dbReference type="Proteomes" id="UP001142810"/>
    </source>
</evidence>
<keyword evidence="1" id="KW-0732">Signal</keyword>
<name>A0ABT3P6P4_9ALTE</name>
<dbReference type="InterPro" id="IPR022562">
    <property type="entry name" value="DUF3466"/>
</dbReference>
<dbReference type="RefSeq" id="WP_265617163.1">
    <property type="nucleotide sequence ID" value="NZ_JAPFRD010000010.1"/>
</dbReference>
<evidence type="ECO:0000256" key="1">
    <source>
        <dbReference type="SAM" id="SignalP"/>
    </source>
</evidence>
<reference evidence="2" key="1">
    <citation type="submission" date="2022-11" db="EMBL/GenBank/DDBJ databases">
        <title>Alteromonas sp. nov., isolated from sea water of the Qingdao.</title>
        <authorList>
            <person name="Wang Q."/>
        </authorList>
    </citation>
    <scope>NUCLEOTIDE SEQUENCE</scope>
    <source>
        <strain evidence="2">ASW11-7</strain>
    </source>
</reference>
<evidence type="ECO:0000313" key="2">
    <source>
        <dbReference type="EMBL" id="MCW8108443.1"/>
    </source>
</evidence>
<dbReference type="Pfam" id="PF11949">
    <property type="entry name" value="DUF3466"/>
    <property type="match status" value="1"/>
</dbReference>
<organism evidence="2 3">
    <name type="scientific">Alteromonas aquimaris</name>
    <dbReference type="NCBI Taxonomy" id="2998417"/>
    <lineage>
        <taxon>Bacteria</taxon>
        <taxon>Pseudomonadati</taxon>
        <taxon>Pseudomonadota</taxon>
        <taxon>Gammaproteobacteria</taxon>
        <taxon>Alteromonadales</taxon>
        <taxon>Alteromonadaceae</taxon>
        <taxon>Alteromonas/Salinimonas group</taxon>
        <taxon>Alteromonas</taxon>
    </lineage>
</organism>
<dbReference type="Proteomes" id="UP001142810">
    <property type="component" value="Unassembled WGS sequence"/>
</dbReference>
<dbReference type="EMBL" id="JAPFRD010000010">
    <property type="protein sequence ID" value="MCW8108443.1"/>
    <property type="molecule type" value="Genomic_DNA"/>
</dbReference>
<keyword evidence="3" id="KW-1185">Reference proteome</keyword>
<proteinExistence type="predicted"/>
<feature type="signal peptide" evidence="1">
    <location>
        <begin position="1"/>
        <end position="20"/>
    </location>
</feature>
<accession>A0ABT3P6P4</accession>
<feature type="chain" id="PRO_5047057268" evidence="1">
    <location>
        <begin position="21"/>
        <end position="568"/>
    </location>
</feature>
<gene>
    <name evidence="2" type="ORF">OPS25_08045</name>
</gene>
<comment type="caution">
    <text evidence="2">The sequence shown here is derived from an EMBL/GenBank/DDBJ whole genome shotgun (WGS) entry which is preliminary data.</text>
</comment>
<sequence>MKIKPIAAALLTLTSLSSIAATYSITPLPVTNKAKNTFAQSIDNSDTLLVTTSNEYNPPIDVERLKQTNFFAINEASIENEDDIKNGIFSDIDYTLIVSYLNNLTSQNTFLLRKQRIAQFKSYSTDLVDTRFVQGFDNFVEKFDDFSQSVTTIARDSLNGDFIVGYSQSPYQDVEYTNNNDQLIRYTINDIYRRAFVQVGSQTVALLPKDTLVNGISEAFAVNRNFQVGGYGTTRFSPAIRESAATCTDDGERGDVAKEFCLYSLINSRSYQQNSSKRATIWQLNASGEVLSSEIFPLPFEPTTEKFAWENRILDINNNGLAVGWSHTGETVNFLKPGAQFRNTEVETQAAYFENGETIFFLTDEKDLASQAVAVNDKGWITGTVARAPNEVARDRFFIHNVDTNETRYPDGFFINAGVIPRSINNRNIVVGRADIESSNEANRETNAFMYNINADEFINLNLLTSCDSPYTLIEAVDINDDNEIIANARFRANDTYATGNPVTDENGNNIKVDKIIAVKLSPIANGQIEGCDEKEEVKYERAAASNTLFALLGLSAFFFIRRRCIAK</sequence>